<keyword evidence="1" id="KW-0812">Transmembrane</keyword>
<evidence type="ECO:0000313" key="3">
    <source>
        <dbReference type="Proteomes" id="UP001186452"/>
    </source>
</evidence>
<reference evidence="2 3" key="1">
    <citation type="submission" date="2023-10" db="EMBL/GenBank/DDBJ databases">
        <title>Marine bacteria isolated from horseshoe crab.</title>
        <authorList>
            <person name="Cheng T.H."/>
        </authorList>
    </citation>
    <scope>NUCLEOTIDE SEQUENCE [LARGE SCALE GENOMIC DNA]</scope>
    <source>
        <strain evidence="2 3">HSC6</strain>
    </source>
</reference>
<protein>
    <recommendedName>
        <fullName evidence="4">DUF4340 domain-containing protein</fullName>
    </recommendedName>
</protein>
<keyword evidence="1" id="KW-0472">Membrane</keyword>
<gene>
    <name evidence="2" type="ORF">R2X38_20075</name>
</gene>
<keyword evidence="3" id="KW-1185">Reference proteome</keyword>
<proteinExistence type="predicted"/>
<evidence type="ECO:0000256" key="1">
    <source>
        <dbReference type="SAM" id="Phobius"/>
    </source>
</evidence>
<dbReference type="RefSeq" id="WP_317524119.1">
    <property type="nucleotide sequence ID" value="NZ_JAWJZI010000011.1"/>
</dbReference>
<evidence type="ECO:0008006" key="4">
    <source>
        <dbReference type="Google" id="ProtNLM"/>
    </source>
</evidence>
<keyword evidence="1" id="KW-1133">Transmembrane helix</keyword>
<comment type="caution">
    <text evidence="2">The sequence shown here is derived from an EMBL/GenBank/DDBJ whole genome shotgun (WGS) entry which is preliminary data.</text>
</comment>
<evidence type="ECO:0000313" key="2">
    <source>
        <dbReference type="EMBL" id="MDV5171301.1"/>
    </source>
</evidence>
<accession>A0ABU3ZMG8</accession>
<organism evidence="2 3">
    <name type="scientific">Photobacterium rosenbergii</name>
    <dbReference type="NCBI Taxonomy" id="294936"/>
    <lineage>
        <taxon>Bacteria</taxon>
        <taxon>Pseudomonadati</taxon>
        <taxon>Pseudomonadota</taxon>
        <taxon>Gammaproteobacteria</taxon>
        <taxon>Vibrionales</taxon>
        <taxon>Vibrionaceae</taxon>
        <taxon>Photobacterium</taxon>
    </lineage>
</organism>
<dbReference type="EMBL" id="JAWJZI010000011">
    <property type="protein sequence ID" value="MDV5171301.1"/>
    <property type="molecule type" value="Genomic_DNA"/>
</dbReference>
<dbReference type="Proteomes" id="UP001186452">
    <property type="component" value="Unassembled WGS sequence"/>
</dbReference>
<sequence>MRLSRRGWNNVIIIAVICFIAVVQLPELVKQRFGGEEEAQARTQAGMTALLPEQSVIEQLHLPLTSLNLEDNSWRAQPRVALPADQLIDHWQSLAGTAVSDEVVGKLKPTLPPPSSVEIWLAKKEEPIRVTVYQQPQFWLMNNWQGEWLAVSVEEAYLFPPVL</sequence>
<name>A0ABU3ZMG8_9GAMM</name>
<feature type="transmembrane region" description="Helical" evidence="1">
    <location>
        <begin position="7"/>
        <end position="25"/>
    </location>
</feature>